<evidence type="ECO:0000256" key="3">
    <source>
        <dbReference type="ARBA" id="ARBA00023125"/>
    </source>
</evidence>
<reference evidence="9 10" key="1">
    <citation type="submission" date="2024-01" db="EMBL/GenBank/DDBJ databases">
        <title>The genomes of 5 underutilized Papilionoideae crops provide insights into root nodulation and disease resistanc.</title>
        <authorList>
            <person name="Jiang F."/>
        </authorList>
    </citation>
    <scope>NUCLEOTIDE SEQUENCE [LARGE SCALE GENOMIC DNA]</scope>
    <source>
        <strain evidence="9">JINMINGXINNONG_FW02</strain>
        <tissue evidence="9">Leaves</tissue>
    </source>
</reference>
<sequence>MEDKVAFKNLLEVQKKTCVSNTDALNWTQEPSIRTTLGSTLLGLRLNNFELPQNLEQQPLNQLGLLQIELEELKKENQNLRSMLSEITEHYADLQNQLLLAMRPKKLSSSPPNDEDMQKDSRHDNVKKSILPSWQFLYTGKMNNQITPQEAKIIEDQAFEASCKKARVSIRARSESLKGDGCLWRKYGQKISKGNPCPRAYYRCNMGTACPVRKQVQRCATDESVVITTYEGNHNHSLPQAARSMACTTSAALTMFLSGSTTSSHATTFSNHDLFFSSLSASTHYQSASSCPTVTLDLTQPPKNYLKFPTATALSSNHSQTFPLSLNGYPQQCEGLPSEKELPLVDVLSAAITRDPSLRAALEAAVSSMVGDSQNIHNHGQLSRSPYDPSSKMPAEASQI</sequence>
<dbReference type="InterPro" id="IPR003657">
    <property type="entry name" value="WRKY_dom"/>
</dbReference>
<feature type="domain" description="WRKY" evidence="8">
    <location>
        <begin position="173"/>
        <end position="239"/>
    </location>
</feature>
<keyword evidence="6" id="KW-0175">Coiled coil</keyword>
<accession>A0AAN9M4Z3</accession>
<keyword evidence="3" id="KW-0238">DNA-binding</keyword>
<evidence type="ECO:0000256" key="2">
    <source>
        <dbReference type="ARBA" id="ARBA00023015"/>
    </source>
</evidence>
<feature type="region of interest" description="Disordered" evidence="7">
    <location>
        <begin position="105"/>
        <end position="124"/>
    </location>
</feature>
<proteinExistence type="predicted"/>
<organism evidence="9 10">
    <name type="scientific">Phaseolus coccineus</name>
    <name type="common">Scarlet runner bean</name>
    <name type="synonym">Phaseolus multiflorus</name>
    <dbReference type="NCBI Taxonomy" id="3886"/>
    <lineage>
        <taxon>Eukaryota</taxon>
        <taxon>Viridiplantae</taxon>
        <taxon>Streptophyta</taxon>
        <taxon>Embryophyta</taxon>
        <taxon>Tracheophyta</taxon>
        <taxon>Spermatophyta</taxon>
        <taxon>Magnoliopsida</taxon>
        <taxon>eudicotyledons</taxon>
        <taxon>Gunneridae</taxon>
        <taxon>Pentapetalae</taxon>
        <taxon>rosids</taxon>
        <taxon>fabids</taxon>
        <taxon>Fabales</taxon>
        <taxon>Fabaceae</taxon>
        <taxon>Papilionoideae</taxon>
        <taxon>50 kb inversion clade</taxon>
        <taxon>NPAAA clade</taxon>
        <taxon>indigoferoid/millettioid clade</taxon>
        <taxon>Phaseoleae</taxon>
        <taxon>Phaseolus</taxon>
    </lineage>
</organism>
<dbReference type="PANTHER" id="PTHR31429:SF64">
    <property type="entry name" value="TRANSCRIPTION FACTOR WRKY FAMILY-RELATED"/>
    <property type="match status" value="1"/>
</dbReference>
<dbReference type="Gene3D" id="2.20.25.80">
    <property type="entry name" value="WRKY domain"/>
    <property type="match status" value="1"/>
</dbReference>
<keyword evidence="4" id="KW-0804">Transcription</keyword>
<evidence type="ECO:0000256" key="5">
    <source>
        <dbReference type="ARBA" id="ARBA00023242"/>
    </source>
</evidence>
<feature type="region of interest" description="Disordered" evidence="7">
    <location>
        <begin position="372"/>
        <end position="400"/>
    </location>
</feature>
<keyword evidence="5" id="KW-0539">Nucleus</keyword>
<dbReference type="PROSITE" id="PS50811">
    <property type="entry name" value="WRKY"/>
    <property type="match status" value="1"/>
</dbReference>
<dbReference type="EMBL" id="JAYMYR010000008">
    <property type="protein sequence ID" value="KAK7347956.1"/>
    <property type="molecule type" value="Genomic_DNA"/>
</dbReference>
<dbReference type="InterPro" id="IPR044810">
    <property type="entry name" value="WRKY_plant"/>
</dbReference>
<dbReference type="GO" id="GO:0043565">
    <property type="term" value="F:sequence-specific DNA binding"/>
    <property type="evidence" value="ECO:0007669"/>
    <property type="project" value="InterPro"/>
</dbReference>
<evidence type="ECO:0000313" key="9">
    <source>
        <dbReference type="EMBL" id="KAK7347956.1"/>
    </source>
</evidence>
<keyword evidence="2" id="KW-0805">Transcription regulation</keyword>
<protein>
    <recommendedName>
        <fullName evidence="8">WRKY domain-containing protein</fullName>
    </recommendedName>
</protein>
<dbReference type="AlphaFoldDB" id="A0AAN9M4Z3"/>
<dbReference type="Proteomes" id="UP001374584">
    <property type="component" value="Unassembled WGS sequence"/>
</dbReference>
<dbReference type="Pfam" id="PF03106">
    <property type="entry name" value="WRKY"/>
    <property type="match status" value="1"/>
</dbReference>
<dbReference type="SMART" id="SM00774">
    <property type="entry name" value="WRKY"/>
    <property type="match status" value="1"/>
</dbReference>
<evidence type="ECO:0000256" key="6">
    <source>
        <dbReference type="SAM" id="Coils"/>
    </source>
</evidence>
<name>A0AAN9M4Z3_PHACN</name>
<feature type="coiled-coil region" evidence="6">
    <location>
        <begin position="63"/>
        <end position="97"/>
    </location>
</feature>
<comment type="caution">
    <text evidence="9">The sequence shown here is derived from an EMBL/GenBank/DDBJ whole genome shotgun (WGS) entry which is preliminary data.</text>
</comment>
<dbReference type="PANTHER" id="PTHR31429">
    <property type="entry name" value="WRKY TRANSCRIPTION FACTOR 36-RELATED"/>
    <property type="match status" value="1"/>
</dbReference>
<evidence type="ECO:0000256" key="7">
    <source>
        <dbReference type="SAM" id="MobiDB-lite"/>
    </source>
</evidence>
<evidence type="ECO:0000256" key="4">
    <source>
        <dbReference type="ARBA" id="ARBA00023163"/>
    </source>
</evidence>
<evidence type="ECO:0000256" key="1">
    <source>
        <dbReference type="ARBA" id="ARBA00004123"/>
    </source>
</evidence>
<feature type="compositionally biased region" description="Polar residues" evidence="7">
    <location>
        <begin position="372"/>
        <end position="384"/>
    </location>
</feature>
<comment type="subcellular location">
    <subcellularLocation>
        <location evidence="1">Nucleus</location>
    </subcellularLocation>
</comment>
<keyword evidence="10" id="KW-1185">Reference proteome</keyword>
<evidence type="ECO:0000259" key="8">
    <source>
        <dbReference type="PROSITE" id="PS50811"/>
    </source>
</evidence>
<dbReference type="GO" id="GO:0005634">
    <property type="term" value="C:nucleus"/>
    <property type="evidence" value="ECO:0007669"/>
    <property type="project" value="UniProtKB-SubCell"/>
</dbReference>
<gene>
    <name evidence="9" type="ORF">VNO80_22499</name>
</gene>
<dbReference type="GO" id="GO:0003700">
    <property type="term" value="F:DNA-binding transcription factor activity"/>
    <property type="evidence" value="ECO:0007669"/>
    <property type="project" value="InterPro"/>
</dbReference>
<dbReference type="SUPFAM" id="SSF118290">
    <property type="entry name" value="WRKY DNA-binding domain"/>
    <property type="match status" value="1"/>
</dbReference>
<evidence type="ECO:0000313" key="10">
    <source>
        <dbReference type="Proteomes" id="UP001374584"/>
    </source>
</evidence>
<dbReference type="InterPro" id="IPR036576">
    <property type="entry name" value="WRKY_dom_sf"/>
</dbReference>